<feature type="compositionally biased region" description="Polar residues" evidence="1">
    <location>
        <begin position="20"/>
        <end position="29"/>
    </location>
</feature>
<sequence length="270" mass="30533">MDRSRATSATLSLQAPHVAPSSTSSSPAKHTLLWTTAPTVHDKLSDSCLKPQHHEVSCDDIDEARVLSALIESTSATLLTESAELFGHLQRRLVRKHEEDLSFQKNVHTQELQKLQACLGVTSSQHQALELTIDRQDAVLNRLAIELHRRTNAAWEYWSSPQSLSKCLFAWRSWWQLQKSKRLKLRRAIQFHTAVRHNAHPSAFADTSCSAYLGAPSSFGVDMRNFKCKAGLCTITRTRMHRKSRHCAHGTPPSWTRFALHGETRTELRP</sequence>
<gene>
    <name evidence="2" type="ORF">ACHHYP_20719</name>
</gene>
<protein>
    <submittedName>
        <fullName evidence="2">Uncharacterized protein</fullName>
    </submittedName>
</protein>
<evidence type="ECO:0000313" key="3">
    <source>
        <dbReference type="Proteomes" id="UP000243579"/>
    </source>
</evidence>
<accession>A0A1V9YDN5</accession>
<dbReference type="Proteomes" id="UP000243579">
    <property type="component" value="Unassembled WGS sequence"/>
</dbReference>
<proteinExistence type="predicted"/>
<dbReference type="AlphaFoldDB" id="A0A1V9YDN5"/>
<evidence type="ECO:0000256" key="1">
    <source>
        <dbReference type="SAM" id="MobiDB-lite"/>
    </source>
</evidence>
<dbReference type="EMBL" id="JNBR01002078">
    <property type="protein sequence ID" value="OQR83802.1"/>
    <property type="molecule type" value="Genomic_DNA"/>
</dbReference>
<keyword evidence="3" id="KW-1185">Reference proteome</keyword>
<feature type="compositionally biased region" description="Polar residues" evidence="1">
    <location>
        <begin position="1"/>
        <end position="13"/>
    </location>
</feature>
<comment type="caution">
    <text evidence="2">The sequence shown here is derived from an EMBL/GenBank/DDBJ whole genome shotgun (WGS) entry which is preliminary data.</text>
</comment>
<evidence type="ECO:0000313" key="2">
    <source>
        <dbReference type="EMBL" id="OQR83802.1"/>
    </source>
</evidence>
<feature type="region of interest" description="Disordered" evidence="1">
    <location>
        <begin position="1"/>
        <end position="29"/>
    </location>
</feature>
<reference evidence="2 3" key="1">
    <citation type="journal article" date="2014" name="Genome Biol. Evol.">
        <title>The secreted proteins of Achlya hypogyna and Thraustotheca clavata identify the ancestral oomycete secretome and reveal gene acquisitions by horizontal gene transfer.</title>
        <authorList>
            <person name="Misner I."/>
            <person name="Blouin N."/>
            <person name="Leonard G."/>
            <person name="Richards T.A."/>
            <person name="Lane C.E."/>
        </authorList>
    </citation>
    <scope>NUCLEOTIDE SEQUENCE [LARGE SCALE GENOMIC DNA]</scope>
    <source>
        <strain evidence="2 3">ATCC 48635</strain>
    </source>
</reference>
<organism evidence="2 3">
    <name type="scientific">Achlya hypogyna</name>
    <name type="common">Oomycete</name>
    <name type="synonym">Protoachlya hypogyna</name>
    <dbReference type="NCBI Taxonomy" id="1202772"/>
    <lineage>
        <taxon>Eukaryota</taxon>
        <taxon>Sar</taxon>
        <taxon>Stramenopiles</taxon>
        <taxon>Oomycota</taxon>
        <taxon>Saprolegniomycetes</taxon>
        <taxon>Saprolegniales</taxon>
        <taxon>Achlyaceae</taxon>
        <taxon>Achlya</taxon>
    </lineage>
</organism>
<name>A0A1V9YDN5_ACHHY</name>